<accession>A0A4U0QJB0</accession>
<proteinExistence type="predicted"/>
<evidence type="ECO:0000313" key="3">
    <source>
        <dbReference type="Proteomes" id="UP000306223"/>
    </source>
</evidence>
<dbReference type="RefSeq" id="WP_136857858.1">
    <property type="nucleotide sequence ID" value="NZ_SUNH01000028.1"/>
</dbReference>
<evidence type="ECO:0000256" key="1">
    <source>
        <dbReference type="SAM" id="SignalP"/>
    </source>
</evidence>
<keyword evidence="3" id="KW-1185">Reference proteome</keyword>
<reference evidence="2 3" key="1">
    <citation type="submission" date="2019-04" db="EMBL/GenBank/DDBJ databases">
        <authorList>
            <person name="Li J."/>
        </authorList>
    </citation>
    <scope>NUCLEOTIDE SEQUENCE [LARGE SCALE GENOMIC DNA]</scope>
    <source>
        <strain evidence="2 3">CCTCC AB2016182</strain>
    </source>
</reference>
<gene>
    <name evidence="2" type="ORF">FA740_16230</name>
</gene>
<sequence length="82" mass="8457">MKNFVYALAALSLTAGGAMAASSSDFTTPPRPAQTVEVPAGDVMTARELSQAGLAATDLVTITRINTTSETASIDNSSRGFY</sequence>
<evidence type="ECO:0000313" key="2">
    <source>
        <dbReference type="EMBL" id="TJZ81787.1"/>
    </source>
</evidence>
<keyword evidence="1" id="KW-0732">Signal</keyword>
<dbReference type="OrthoDB" id="7779020at2"/>
<dbReference type="AlphaFoldDB" id="A0A4U0QJB0"/>
<dbReference type="Proteomes" id="UP000306223">
    <property type="component" value="Unassembled WGS sequence"/>
</dbReference>
<comment type="caution">
    <text evidence="2">The sequence shown here is derived from an EMBL/GenBank/DDBJ whole genome shotgun (WGS) entry which is preliminary data.</text>
</comment>
<protein>
    <submittedName>
        <fullName evidence="2">Uncharacterized protein</fullName>
    </submittedName>
</protein>
<feature type="signal peptide" evidence="1">
    <location>
        <begin position="1"/>
        <end position="20"/>
    </location>
</feature>
<dbReference type="EMBL" id="SUNH01000028">
    <property type="protein sequence ID" value="TJZ81787.1"/>
    <property type="molecule type" value="Genomic_DNA"/>
</dbReference>
<name>A0A4U0QJB0_9RHOB</name>
<feature type="chain" id="PRO_5020706328" evidence="1">
    <location>
        <begin position="21"/>
        <end position="82"/>
    </location>
</feature>
<organism evidence="2 3">
    <name type="scientific">Paracoccus hibiscisoli</name>
    <dbReference type="NCBI Taxonomy" id="2023261"/>
    <lineage>
        <taxon>Bacteria</taxon>
        <taxon>Pseudomonadati</taxon>
        <taxon>Pseudomonadota</taxon>
        <taxon>Alphaproteobacteria</taxon>
        <taxon>Rhodobacterales</taxon>
        <taxon>Paracoccaceae</taxon>
        <taxon>Paracoccus</taxon>
    </lineage>
</organism>